<proteinExistence type="predicted"/>
<reference evidence="1 2" key="1">
    <citation type="submission" date="2016-12" db="EMBL/GenBank/DDBJ databases">
        <title>Trade-off between light-utilization and light-protection in marine flavobacteria.</title>
        <authorList>
            <person name="Kumagai Y."/>
            <person name="Yoshizawa S."/>
            <person name="Kogure K."/>
            <person name="Iwasaki W."/>
        </authorList>
    </citation>
    <scope>NUCLEOTIDE SEQUENCE [LARGE SCALE GENOMIC DNA]</scope>
    <source>
        <strain evidence="1 2">ATCC 43844</strain>
    </source>
</reference>
<dbReference type="InterPro" id="IPR010985">
    <property type="entry name" value="Ribbon_hlx_hlx"/>
</dbReference>
<sequence length="69" mass="8168">MNTTTINFRIDELSKDELQEIADQKGIKVSNLVRDIITEYLENHHYPTKEVQKVHEVILPIPPNYNHFH</sequence>
<gene>
    <name evidence="1" type="ORF">BTO16_02325</name>
</gene>
<dbReference type="OrthoDB" id="1203070at2"/>
<dbReference type="EMBL" id="MSCM01000001">
    <property type="protein sequence ID" value="PQJ81479.1"/>
    <property type="molecule type" value="Genomic_DNA"/>
</dbReference>
<evidence type="ECO:0008006" key="3">
    <source>
        <dbReference type="Google" id="ProtNLM"/>
    </source>
</evidence>
<dbReference type="Gene3D" id="1.10.1220.10">
    <property type="entry name" value="Met repressor-like"/>
    <property type="match status" value="1"/>
</dbReference>
<dbReference type="Proteomes" id="UP000239068">
    <property type="component" value="Unassembled WGS sequence"/>
</dbReference>
<dbReference type="GO" id="GO:0006355">
    <property type="term" value="P:regulation of DNA-templated transcription"/>
    <property type="evidence" value="ECO:0007669"/>
    <property type="project" value="InterPro"/>
</dbReference>
<protein>
    <recommendedName>
        <fullName evidence="3">Ribbon-helix-helix protein CopG domain-containing protein</fullName>
    </recommendedName>
</protein>
<name>A0A2S7WV37_9FLAO</name>
<comment type="caution">
    <text evidence="1">The sequence shown here is derived from an EMBL/GenBank/DDBJ whole genome shotgun (WGS) entry which is preliminary data.</text>
</comment>
<dbReference type="RefSeq" id="WP_105020054.1">
    <property type="nucleotide sequence ID" value="NZ_MSCM01000001.1"/>
</dbReference>
<organism evidence="1 2">
    <name type="scientific">Polaribacter glomeratus</name>
    <dbReference type="NCBI Taxonomy" id="102"/>
    <lineage>
        <taxon>Bacteria</taxon>
        <taxon>Pseudomonadati</taxon>
        <taxon>Bacteroidota</taxon>
        <taxon>Flavobacteriia</taxon>
        <taxon>Flavobacteriales</taxon>
        <taxon>Flavobacteriaceae</taxon>
    </lineage>
</organism>
<keyword evidence="2" id="KW-1185">Reference proteome</keyword>
<dbReference type="SUPFAM" id="SSF47598">
    <property type="entry name" value="Ribbon-helix-helix"/>
    <property type="match status" value="1"/>
</dbReference>
<evidence type="ECO:0000313" key="1">
    <source>
        <dbReference type="EMBL" id="PQJ81479.1"/>
    </source>
</evidence>
<dbReference type="InterPro" id="IPR013321">
    <property type="entry name" value="Arc_rbn_hlx_hlx"/>
</dbReference>
<accession>A0A2S7WV37</accession>
<evidence type="ECO:0000313" key="2">
    <source>
        <dbReference type="Proteomes" id="UP000239068"/>
    </source>
</evidence>
<dbReference type="AlphaFoldDB" id="A0A2S7WV37"/>